<reference evidence="1 2" key="1">
    <citation type="submission" date="2020-08" db="EMBL/GenBank/DDBJ databases">
        <title>Genomic Encyclopedia of Type Strains, Phase IV (KMG-IV): sequencing the most valuable type-strain genomes for metagenomic binning, comparative biology and taxonomic classification.</title>
        <authorList>
            <person name="Goeker M."/>
        </authorList>
    </citation>
    <scope>NUCLEOTIDE SEQUENCE [LARGE SCALE GENOMIC DNA]</scope>
    <source>
        <strain evidence="1 2">DSM 102044</strain>
    </source>
</reference>
<gene>
    <name evidence="1" type="ORF">FHS59_000819</name>
</gene>
<comment type="caution">
    <text evidence="1">The sequence shown here is derived from an EMBL/GenBank/DDBJ whole genome shotgun (WGS) entry which is preliminary data.</text>
</comment>
<evidence type="ECO:0000313" key="1">
    <source>
        <dbReference type="EMBL" id="MBB6325204.1"/>
    </source>
</evidence>
<evidence type="ECO:0008006" key="3">
    <source>
        <dbReference type="Google" id="ProtNLM"/>
    </source>
</evidence>
<accession>A0A841MK47</accession>
<dbReference type="RefSeq" id="WP_184493310.1">
    <property type="nucleotide sequence ID" value="NZ_JACIJO010000001.1"/>
</dbReference>
<keyword evidence="2" id="KW-1185">Reference proteome</keyword>
<dbReference type="EMBL" id="JACIJO010000001">
    <property type="protein sequence ID" value="MBB6325204.1"/>
    <property type="molecule type" value="Genomic_DNA"/>
</dbReference>
<sequence>MTKSPGNPDLDLWKDQELFKKQHRLKLQFWEILSLIAEEISNESLSKICKKHKSKKLSRGNDLLGMPYQVLDIIRNFDPENGLNIRVLNWFGNGIYLFLLVGQKKYHQTSSFPMRNNFYLSLTESPWDYPGMILENQKTKTPDKEPINKENLLVWFKEISIFGDKKEIIKTISEQINTCINELSSILETEK</sequence>
<dbReference type="AlphaFoldDB" id="A0A841MK47"/>
<evidence type="ECO:0000313" key="2">
    <source>
        <dbReference type="Proteomes" id="UP000588604"/>
    </source>
</evidence>
<dbReference type="Proteomes" id="UP000588604">
    <property type="component" value="Unassembled WGS sequence"/>
</dbReference>
<proteinExistence type="predicted"/>
<name>A0A841MK47_9BACT</name>
<organism evidence="1 2">
    <name type="scientific">Algoriphagus iocasae</name>
    <dbReference type="NCBI Taxonomy" id="1836499"/>
    <lineage>
        <taxon>Bacteria</taxon>
        <taxon>Pseudomonadati</taxon>
        <taxon>Bacteroidota</taxon>
        <taxon>Cytophagia</taxon>
        <taxon>Cytophagales</taxon>
        <taxon>Cyclobacteriaceae</taxon>
        <taxon>Algoriphagus</taxon>
    </lineage>
</organism>
<protein>
    <recommendedName>
        <fullName evidence="3">DUF4268 domain-containing protein</fullName>
    </recommendedName>
</protein>